<accession>A0A8J4DJX0</accession>
<evidence type="ECO:0000256" key="1">
    <source>
        <dbReference type="PIRSR" id="PIRSR001100-1"/>
    </source>
</evidence>
<protein>
    <recommendedName>
        <fullName evidence="3">Glucanase</fullName>
        <ecNumber evidence="3">3.2.1.-</ecNumber>
    </recommendedName>
</protein>
<dbReference type="InterPro" id="IPR016288">
    <property type="entry name" value="Beta_cellobiohydrolase"/>
</dbReference>
<sequence>MPAHRRRRSPVALTAAVAAAVTVALIYLGFADGGTGPPPVAAPDAAPSSAAPASGGAGGGGQLSGFSLYTEPSGFAADQARVWAAQGRAAEAAAVRRIAEQPTAVWFADAAPGYAERAAKLAADARAAGTVPVLTAYYIPGRDCSGQSAGGAPDAAAYRQWVAGLAGALAGHRAVVVLEPDAVAQTLKGCLDGTAAAARYALLAEAVAAFRAAGEVYVYLDAGNPSWVRNPARMAAALRSAGVASAHGFALNVANFETTAANVAYGNRLSTLLGGAPFVIDTSRNGNGPAVIGADDGHWCNPPGRALGEPPTTRTGQPRVDAYLWIKRPGESDGACGGGAPPAGQWFPSYALDLAD</sequence>
<feature type="binding site" evidence="2">
    <location>
        <position position="327"/>
    </location>
    <ligand>
        <name>substrate</name>
    </ligand>
</feature>
<dbReference type="PANTHER" id="PTHR34876:SF4">
    <property type="entry name" value="1,4-BETA-D-GLUCAN CELLOBIOHYDROLASE C-RELATED"/>
    <property type="match status" value="1"/>
</dbReference>
<dbReference type="Pfam" id="PF01341">
    <property type="entry name" value="Glyco_hydro_6"/>
    <property type="match status" value="1"/>
</dbReference>
<evidence type="ECO:0000313" key="4">
    <source>
        <dbReference type="EMBL" id="GIJ04286.1"/>
    </source>
</evidence>
<feature type="binding site" evidence="2">
    <location>
        <position position="255"/>
    </location>
    <ligand>
        <name>substrate</name>
    </ligand>
</feature>
<dbReference type="PANTHER" id="PTHR34876">
    <property type="match status" value="1"/>
</dbReference>
<feature type="active site" description="Proton donor" evidence="1">
    <location>
        <position position="181"/>
    </location>
</feature>
<evidence type="ECO:0000256" key="3">
    <source>
        <dbReference type="RuleBase" id="RU361186"/>
    </source>
</evidence>
<dbReference type="AlphaFoldDB" id="A0A8J4DJX0"/>
<feature type="binding site" evidence="2">
    <location>
        <position position="331"/>
    </location>
    <ligand>
        <name>substrate</name>
    </ligand>
</feature>
<keyword evidence="3" id="KW-0624">Polysaccharide degradation</keyword>
<feature type="binding site" evidence="2">
    <location>
        <position position="106"/>
    </location>
    <ligand>
        <name>substrate</name>
    </ligand>
</feature>
<dbReference type="PIRSF" id="PIRSF001100">
    <property type="entry name" value="Beta_cellobiohydrolase"/>
    <property type="match status" value="1"/>
</dbReference>
<dbReference type="InterPro" id="IPR036434">
    <property type="entry name" value="Beta_cellobiohydrolase_sf"/>
</dbReference>
<keyword evidence="3" id="KW-0378">Hydrolase</keyword>
<dbReference type="EC" id="3.2.1.-" evidence="3"/>
<organism evidence="4 5">
    <name type="scientific">Spirilliplanes yamanashiensis</name>
    <dbReference type="NCBI Taxonomy" id="42233"/>
    <lineage>
        <taxon>Bacteria</taxon>
        <taxon>Bacillati</taxon>
        <taxon>Actinomycetota</taxon>
        <taxon>Actinomycetes</taxon>
        <taxon>Micromonosporales</taxon>
        <taxon>Micromonosporaceae</taxon>
        <taxon>Spirilliplanes</taxon>
    </lineage>
</organism>
<dbReference type="GO" id="GO:0030245">
    <property type="term" value="P:cellulose catabolic process"/>
    <property type="evidence" value="ECO:0007669"/>
    <property type="project" value="UniProtKB-KW"/>
</dbReference>
<gene>
    <name evidence="4" type="ORF">Sya03_36380</name>
</gene>
<dbReference type="PRINTS" id="PR00733">
    <property type="entry name" value="GLHYDRLASE6"/>
</dbReference>
<keyword evidence="3" id="KW-0119">Carbohydrate metabolism</keyword>
<evidence type="ECO:0000256" key="2">
    <source>
        <dbReference type="PIRSR" id="PIRSR001100-2"/>
    </source>
</evidence>
<feature type="binding site" evidence="2">
    <location>
        <position position="299"/>
    </location>
    <ligand>
        <name>substrate</name>
    </ligand>
</feature>
<keyword evidence="5" id="KW-1185">Reference proteome</keyword>
<keyword evidence="3" id="KW-0326">Glycosidase</keyword>
<reference evidence="4" key="1">
    <citation type="submission" date="2021-01" db="EMBL/GenBank/DDBJ databases">
        <title>Whole genome shotgun sequence of Spirilliplanes yamanashiensis NBRC 15828.</title>
        <authorList>
            <person name="Komaki H."/>
            <person name="Tamura T."/>
        </authorList>
    </citation>
    <scope>NUCLEOTIDE SEQUENCE</scope>
    <source>
        <strain evidence="4">NBRC 15828</strain>
    </source>
</reference>
<evidence type="ECO:0000313" key="5">
    <source>
        <dbReference type="Proteomes" id="UP000652013"/>
    </source>
</evidence>
<name>A0A8J4DJX0_9ACTN</name>
<keyword evidence="3" id="KW-0136">Cellulose degradation</keyword>
<feature type="binding site" evidence="2">
    <location>
        <position position="227"/>
    </location>
    <ligand>
        <name>substrate</name>
    </ligand>
</feature>
<feature type="active site" description="Proton acceptor" evidence="1">
    <location>
        <position position="333"/>
    </location>
</feature>
<comment type="similarity">
    <text evidence="3">Belongs to the glycosyl hydrolase family 6.</text>
</comment>
<dbReference type="SUPFAM" id="SSF51989">
    <property type="entry name" value="Glycosyl hydrolases family 6, cellulases"/>
    <property type="match status" value="1"/>
</dbReference>
<dbReference type="Proteomes" id="UP000652013">
    <property type="component" value="Unassembled WGS sequence"/>
</dbReference>
<dbReference type="EMBL" id="BOOY01000026">
    <property type="protein sequence ID" value="GIJ04286.1"/>
    <property type="molecule type" value="Genomic_DNA"/>
</dbReference>
<comment type="caution">
    <text evidence="4">The sequence shown here is derived from an EMBL/GenBank/DDBJ whole genome shotgun (WGS) entry which is preliminary data.</text>
</comment>
<dbReference type="GO" id="GO:0004553">
    <property type="term" value="F:hydrolase activity, hydrolyzing O-glycosyl compounds"/>
    <property type="evidence" value="ECO:0007669"/>
    <property type="project" value="InterPro"/>
</dbReference>
<dbReference type="Gene3D" id="3.20.20.40">
    <property type="entry name" value="1, 4-beta cellobiohydrolase"/>
    <property type="match status" value="1"/>
</dbReference>
<proteinExistence type="inferred from homology"/>